<keyword evidence="7 8" id="KW-0694">RNA-binding</keyword>
<evidence type="ECO:0000259" key="9">
    <source>
        <dbReference type="Pfam" id="PF01743"/>
    </source>
</evidence>
<dbReference type="Proteomes" id="UP001595613">
    <property type="component" value="Unassembled WGS sequence"/>
</dbReference>
<organism evidence="11 12">
    <name type="scientific">Devosia honganensis</name>
    <dbReference type="NCBI Taxonomy" id="1610527"/>
    <lineage>
        <taxon>Bacteria</taxon>
        <taxon>Pseudomonadati</taxon>
        <taxon>Pseudomonadota</taxon>
        <taxon>Alphaproteobacteria</taxon>
        <taxon>Hyphomicrobiales</taxon>
        <taxon>Devosiaceae</taxon>
        <taxon>Devosia</taxon>
    </lineage>
</organism>
<dbReference type="PANTHER" id="PTHR46173:SF1">
    <property type="entry name" value="CCA TRNA NUCLEOTIDYLTRANSFERASE 1, MITOCHONDRIAL"/>
    <property type="match status" value="1"/>
</dbReference>
<dbReference type="Pfam" id="PF01743">
    <property type="entry name" value="PolyA_pol"/>
    <property type="match status" value="1"/>
</dbReference>
<dbReference type="Gene3D" id="1.10.3090.10">
    <property type="entry name" value="cca-adding enzyme, domain 2"/>
    <property type="match status" value="1"/>
</dbReference>
<evidence type="ECO:0000256" key="7">
    <source>
        <dbReference type="ARBA" id="ARBA00022884"/>
    </source>
</evidence>
<keyword evidence="4" id="KW-0548">Nucleotidyltransferase</keyword>
<comment type="cofactor">
    <cofactor evidence="1">
        <name>Mg(2+)</name>
        <dbReference type="ChEBI" id="CHEBI:18420"/>
    </cofactor>
</comment>
<dbReference type="Pfam" id="PF13735">
    <property type="entry name" value="tRNA_NucTran2_2"/>
    <property type="match status" value="1"/>
</dbReference>
<evidence type="ECO:0000256" key="8">
    <source>
        <dbReference type="RuleBase" id="RU003953"/>
    </source>
</evidence>
<dbReference type="RefSeq" id="WP_380094250.1">
    <property type="nucleotide sequence ID" value="NZ_JBHRYD010000001.1"/>
</dbReference>
<keyword evidence="6" id="KW-0460">Magnesium</keyword>
<accession>A0ABV7WVW4</accession>
<dbReference type="SUPFAM" id="SSF81301">
    <property type="entry name" value="Nucleotidyltransferase"/>
    <property type="match status" value="1"/>
</dbReference>
<evidence type="ECO:0000313" key="12">
    <source>
        <dbReference type="Proteomes" id="UP001595613"/>
    </source>
</evidence>
<evidence type="ECO:0000256" key="2">
    <source>
        <dbReference type="ARBA" id="ARBA00022679"/>
    </source>
</evidence>
<evidence type="ECO:0000259" key="10">
    <source>
        <dbReference type="Pfam" id="PF13735"/>
    </source>
</evidence>
<dbReference type="PANTHER" id="PTHR46173">
    <property type="entry name" value="CCA TRNA NUCLEOTIDYLTRANSFERASE 1, MITOCHONDRIAL"/>
    <property type="match status" value="1"/>
</dbReference>
<dbReference type="InterPro" id="IPR032810">
    <property type="entry name" value="CCA-adding_enz_C"/>
</dbReference>
<comment type="caution">
    <text evidence="11">The sequence shown here is derived from an EMBL/GenBank/DDBJ whole genome shotgun (WGS) entry which is preliminary data.</text>
</comment>
<reference evidence="12" key="1">
    <citation type="journal article" date="2019" name="Int. J. Syst. Evol. Microbiol.">
        <title>The Global Catalogue of Microorganisms (GCM) 10K type strain sequencing project: providing services to taxonomists for standard genome sequencing and annotation.</title>
        <authorList>
            <consortium name="The Broad Institute Genomics Platform"/>
            <consortium name="The Broad Institute Genome Sequencing Center for Infectious Disease"/>
            <person name="Wu L."/>
            <person name="Ma J."/>
        </authorList>
    </citation>
    <scope>NUCLEOTIDE SEQUENCE [LARGE SCALE GENOMIC DNA]</scope>
    <source>
        <strain evidence="12">KCTC 42281</strain>
    </source>
</reference>
<evidence type="ECO:0000256" key="1">
    <source>
        <dbReference type="ARBA" id="ARBA00001946"/>
    </source>
</evidence>
<name>A0ABV7WVW4_9HYPH</name>
<evidence type="ECO:0000256" key="6">
    <source>
        <dbReference type="ARBA" id="ARBA00022842"/>
    </source>
</evidence>
<feature type="domain" description="CCA-adding enzyme C-terminal" evidence="10">
    <location>
        <begin position="273"/>
        <end position="389"/>
    </location>
</feature>
<dbReference type="Gene3D" id="3.30.460.10">
    <property type="entry name" value="Beta Polymerase, domain 2"/>
    <property type="match status" value="1"/>
</dbReference>
<dbReference type="InterPro" id="IPR002646">
    <property type="entry name" value="PolA_pol_head_dom"/>
</dbReference>
<dbReference type="SUPFAM" id="SSF81891">
    <property type="entry name" value="Poly A polymerase C-terminal region-like"/>
    <property type="match status" value="1"/>
</dbReference>
<comment type="similarity">
    <text evidence="8">Belongs to the tRNA nucleotidyltransferase/poly(A) polymerase family.</text>
</comment>
<sequence>MIPRRIEDAEWLGRPAVQAIFAALEGAAGRTRAVGGVVRDSLVGKLRPHADIDMATELLPVAVMQKARAAGIGAHPTGLDHGTVTLTLEDTTVEVTTLRRDVVTDGRRAEVRFGTDWVEDAQRRDFTLNALYCHADGTLFDPLGGAGDLLAGRVRFIGDAARRIAEDGLRVYRFFRFSASHGGELFDAEGLAACRAAAGRLDHLSRERVGSEILRMLGLPKIARTLAAMAGIGLVELGEARLAMLTRYEALGGRSVAARLALWAEGPPETQREAWRLSNALFEEAGKIAGAARLLADGRLEWAVYRFGEAAVEGLAVAAAQGDWPRDRLAETARDVARLPVAPLPVSGDDLLARGMAPGPLLGATLRRLEEKWVESGFSLERDALLAMADGAG</sequence>
<evidence type="ECO:0000256" key="5">
    <source>
        <dbReference type="ARBA" id="ARBA00022723"/>
    </source>
</evidence>
<keyword evidence="5" id="KW-0479">Metal-binding</keyword>
<evidence type="ECO:0000313" key="11">
    <source>
        <dbReference type="EMBL" id="MFC3703440.1"/>
    </source>
</evidence>
<evidence type="ECO:0000256" key="4">
    <source>
        <dbReference type="ARBA" id="ARBA00022695"/>
    </source>
</evidence>
<protein>
    <submittedName>
        <fullName evidence="11">CCA tRNA nucleotidyltransferase</fullName>
    </submittedName>
</protein>
<dbReference type="EMBL" id="JBHRYD010000001">
    <property type="protein sequence ID" value="MFC3703440.1"/>
    <property type="molecule type" value="Genomic_DNA"/>
</dbReference>
<proteinExistence type="inferred from homology"/>
<keyword evidence="12" id="KW-1185">Reference proteome</keyword>
<gene>
    <name evidence="11" type="ORF">ACFOOL_01565</name>
</gene>
<evidence type="ECO:0000256" key="3">
    <source>
        <dbReference type="ARBA" id="ARBA00022694"/>
    </source>
</evidence>
<dbReference type="InterPro" id="IPR050264">
    <property type="entry name" value="Bact_CCA-adding_enz_type3_sf"/>
</dbReference>
<dbReference type="CDD" id="cd05398">
    <property type="entry name" value="NT_ClassII-CCAase"/>
    <property type="match status" value="1"/>
</dbReference>
<keyword evidence="3" id="KW-0819">tRNA processing</keyword>
<dbReference type="InterPro" id="IPR043519">
    <property type="entry name" value="NT_sf"/>
</dbReference>
<keyword evidence="2 8" id="KW-0808">Transferase</keyword>
<feature type="domain" description="Poly A polymerase head" evidence="9">
    <location>
        <begin position="32"/>
        <end position="155"/>
    </location>
</feature>